<gene>
    <name evidence="2" type="ORF">VE01_10591</name>
</gene>
<dbReference type="InterPro" id="IPR002815">
    <property type="entry name" value="Spo11/TopoVI_A"/>
</dbReference>
<dbReference type="Pfam" id="PF21180">
    <property type="entry name" value="TOP6A-Spo11_Toprim"/>
    <property type="match status" value="1"/>
</dbReference>
<sequence length="319" mass="35157">MDHDLLNLYQDASSDRLLLHNSPYDKLISQNQLNVSSQQNHADSQLISQGAPRNNNLQAGEVITKIEDIFESLLDRIINEKKCLVLHIKSRGKKGGQTLDAATGAIRNTRNVETKEITFPGKTQKEAWKFAALLRILELSHEALVTGIGILVPNTKDISRLSFPICNWILVIEKEATFRTLSTTHHARTSRAGPGLLITAKGYPDIATRALLHLLSSTRGCPPIYVLTDYDPHGISILSTYAHGSASLAHQNDGLAVSGLRWLGVKLESAIGTQNGRSEDGGEVPGILTLTKRDRRLGRSMLMRHPAIGEGGEKEWRRE</sequence>
<name>A0A1B8G6C5_9PEZI</name>
<feature type="non-terminal residue" evidence="2">
    <location>
        <position position="319"/>
    </location>
</feature>
<organism evidence="2 3">
    <name type="scientific">Pseudogymnoascus verrucosus</name>
    <dbReference type="NCBI Taxonomy" id="342668"/>
    <lineage>
        <taxon>Eukaryota</taxon>
        <taxon>Fungi</taxon>
        <taxon>Dikarya</taxon>
        <taxon>Ascomycota</taxon>
        <taxon>Pezizomycotina</taxon>
        <taxon>Leotiomycetes</taxon>
        <taxon>Thelebolales</taxon>
        <taxon>Thelebolaceae</taxon>
        <taxon>Pseudogymnoascus</taxon>
    </lineage>
</organism>
<dbReference type="GO" id="GO:0000706">
    <property type="term" value="P:meiotic DNA double-strand break processing"/>
    <property type="evidence" value="ECO:0007669"/>
    <property type="project" value="TreeGrafter"/>
</dbReference>
<dbReference type="GO" id="GO:0003677">
    <property type="term" value="F:DNA binding"/>
    <property type="evidence" value="ECO:0007669"/>
    <property type="project" value="InterPro"/>
</dbReference>
<dbReference type="RefSeq" id="XP_018125111.1">
    <property type="nucleotide sequence ID" value="XM_018279985.1"/>
</dbReference>
<dbReference type="Proteomes" id="UP000091956">
    <property type="component" value="Unassembled WGS sequence"/>
</dbReference>
<dbReference type="Gene3D" id="3.40.1360.10">
    <property type="match status" value="1"/>
</dbReference>
<evidence type="ECO:0000313" key="2">
    <source>
        <dbReference type="EMBL" id="OBT91378.1"/>
    </source>
</evidence>
<accession>A0A1B8G6C5</accession>
<dbReference type="InterPro" id="IPR034136">
    <property type="entry name" value="TOPRIM_Topo6A/Spo11"/>
</dbReference>
<dbReference type="GeneID" id="28843977"/>
<dbReference type="PANTHER" id="PTHR10848">
    <property type="entry name" value="MEIOTIC RECOMBINATION PROTEIN SPO11"/>
    <property type="match status" value="1"/>
</dbReference>
<dbReference type="CDD" id="cd00223">
    <property type="entry name" value="TOPRIM_TopoIIB_SPO"/>
    <property type="match status" value="1"/>
</dbReference>
<dbReference type="SUPFAM" id="SSF56726">
    <property type="entry name" value="DNA topoisomerase IV, alpha subunit"/>
    <property type="match status" value="1"/>
</dbReference>
<protein>
    <recommendedName>
        <fullName evidence="1">Topoisomerase 6 subunit A/Spo11 TOPRIM domain-containing protein</fullName>
    </recommendedName>
</protein>
<dbReference type="GO" id="GO:0003918">
    <property type="term" value="F:DNA topoisomerase type II (double strand cut, ATP-hydrolyzing) activity"/>
    <property type="evidence" value="ECO:0007669"/>
    <property type="project" value="InterPro"/>
</dbReference>
<dbReference type="AlphaFoldDB" id="A0A1B8G6C5"/>
<evidence type="ECO:0000313" key="3">
    <source>
        <dbReference type="Proteomes" id="UP000091956"/>
    </source>
</evidence>
<keyword evidence="3" id="KW-1185">Reference proteome</keyword>
<dbReference type="GO" id="GO:0007131">
    <property type="term" value="P:reciprocal meiotic recombination"/>
    <property type="evidence" value="ECO:0007669"/>
    <property type="project" value="TreeGrafter"/>
</dbReference>
<feature type="domain" description="Topoisomerase 6 subunit A/Spo11 TOPRIM" evidence="1">
    <location>
        <begin position="169"/>
        <end position="318"/>
    </location>
</feature>
<dbReference type="PANTHER" id="PTHR10848:SF0">
    <property type="entry name" value="MEIOTIC RECOMBINATION PROTEIN SPO11"/>
    <property type="match status" value="1"/>
</dbReference>
<dbReference type="InterPro" id="IPR036078">
    <property type="entry name" value="Spo11/TopoVI_A_sf"/>
</dbReference>
<dbReference type="GO" id="GO:0042138">
    <property type="term" value="P:meiotic DNA double-strand break formation"/>
    <property type="evidence" value="ECO:0007669"/>
    <property type="project" value="TreeGrafter"/>
</dbReference>
<dbReference type="EMBL" id="KV460296">
    <property type="protein sequence ID" value="OBT91378.1"/>
    <property type="molecule type" value="Genomic_DNA"/>
</dbReference>
<dbReference type="OrthoDB" id="5377392at2759"/>
<reference evidence="3" key="2">
    <citation type="journal article" date="2018" name="Nat. Commun.">
        <title>Extreme sensitivity to ultraviolet light in the fungal pathogen causing white-nose syndrome of bats.</title>
        <authorList>
            <person name="Palmer J.M."/>
            <person name="Drees K.P."/>
            <person name="Foster J.T."/>
            <person name="Lindner D.L."/>
        </authorList>
    </citation>
    <scope>NUCLEOTIDE SEQUENCE [LARGE SCALE GENOMIC DNA]</scope>
    <source>
        <strain evidence="3">UAMH 10579</strain>
    </source>
</reference>
<proteinExistence type="predicted"/>
<dbReference type="GO" id="GO:0000228">
    <property type="term" value="C:nuclear chromosome"/>
    <property type="evidence" value="ECO:0007669"/>
    <property type="project" value="TreeGrafter"/>
</dbReference>
<dbReference type="STRING" id="342668.A0A1B8G6C5"/>
<evidence type="ECO:0000259" key="1">
    <source>
        <dbReference type="Pfam" id="PF21180"/>
    </source>
</evidence>
<reference evidence="2 3" key="1">
    <citation type="submission" date="2016-03" db="EMBL/GenBank/DDBJ databases">
        <title>Comparative genomics of Pseudogymnoascus destructans, the fungus causing white-nose syndrome of bats.</title>
        <authorList>
            <person name="Palmer J.M."/>
            <person name="Drees K.P."/>
            <person name="Foster J.T."/>
            <person name="Lindner D.L."/>
        </authorList>
    </citation>
    <scope>NUCLEOTIDE SEQUENCE [LARGE SCALE GENOMIC DNA]</scope>
    <source>
        <strain evidence="2 3">UAMH 10579</strain>
    </source>
</reference>